<dbReference type="PANTHER" id="PTHR23268">
    <property type="entry name" value="T-CELL RECEPTOR BETA CHAIN"/>
    <property type="match status" value="1"/>
</dbReference>
<dbReference type="SMART" id="SM00406">
    <property type="entry name" value="IGv"/>
    <property type="match status" value="1"/>
</dbReference>
<name>A0A3B5AV60_9TELE</name>
<dbReference type="PANTHER" id="PTHR23268:SF102">
    <property type="entry name" value="IMMUNOGLOBULIN V-SET DOMAIN-CONTAINING PROTEIN"/>
    <property type="match status" value="1"/>
</dbReference>
<dbReference type="Gene3D" id="2.60.40.10">
    <property type="entry name" value="Immunoglobulins"/>
    <property type="match status" value="1"/>
</dbReference>
<dbReference type="GO" id="GO:0007166">
    <property type="term" value="P:cell surface receptor signaling pathway"/>
    <property type="evidence" value="ECO:0007669"/>
    <property type="project" value="TreeGrafter"/>
</dbReference>
<evidence type="ECO:0000313" key="4">
    <source>
        <dbReference type="Ensembl" id="ENSSPAP00000024346.1"/>
    </source>
</evidence>
<evidence type="ECO:0000256" key="2">
    <source>
        <dbReference type="ARBA" id="ARBA00022859"/>
    </source>
</evidence>
<dbReference type="InterPro" id="IPR050413">
    <property type="entry name" value="TCR_beta_variable"/>
</dbReference>
<dbReference type="Pfam" id="PF07686">
    <property type="entry name" value="V-set"/>
    <property type="match status" value="1"/>
</dbReference>
<feature type="domain" description="Ig-like" evidence="3">
    <location>
        <begin position="22"/>
        <end position="126"/>
    </location>
</feature>
<dbReference type="PROSITE" id="PS50835">
    <property type="entry name" value="IG_LIKE"/>
    <property type="match status" value="1"/>
</dbReference>
<dbReference type="InterPro" id="IPR036179">
    <property type="entry name" value="Ig-like_dom_sf"/>
</dbReference>
<accession>A0A3B5AV60</accession>
<keyword evidence="1" id="KW-0732">Signal</keyword>
<sequence>EHCGLNSDAANLWIFVSFTNLPRDEIQVNQSPSAVFRKEGEEVQLICTHERSDYRVMLWYQKSPGDEALKLIGYGYTQFKDDGVEEPFRKHFKLAGNLSEDKKNGSLSIISLKVQEHTATYFCAASEPQYIKHPPAPDKNLFPSRL</sequence>
<dbReference type="STRING" id="144197.ENSSPAP00000024346"/>
<keyword evidence="2" id="KW-0391">Immunity</keyword>
<reference evidence="4" key="1">
    <citation type="submission" date="2023-09" db="UniProtKB">
        <authorList>
            <consortium name="Ensembl"/>
        </authorList>
    </citation>
    <scope>IDENTIFICATION</scope>
</reference>
<dbReference type="InterPro" id="IPR013106">
    <property type="entry name" value="Ig_V-set"/>
</dbReference>
<organism evidence="4">
    <name type="scientific">Stegastes partitus</name>
    <name type="common">bicolor damselfish</name>
    <dbReference type="NCBI Taxonomy" id="144197"/>
    <lineage>
        <taxon>Eukaryota</taxon>
        <taxon>Metazoa</taxon>
        <taxon>Chordata</taxon>
        <taxon>Craniata</taxon>
        <taxon>Vertebrata</taxon>
        <taxon>Euteleostomi</taxon>
        <taxon>Actinopterygii</taxon>
        <taxon>Neopterygii</taxon>
        <taxon>Teleostei</taxon>
        <taxon>Neoteleostei</taxon>
        <taxon>Acanthomorphata</taxon>
        <taxon>Ovalentaria</taxon>
        <taxon>Pomacentridae</taxon>
        <taxon>Stegastes</taxon>
    </lineage>
</organism>
<dbReference type="GO" id="GO:0002376">
    <property type="term" value="P:immune system process"/>
    <property type="evidence" value="ECO:0007669"/>
    <property type="project" value="UniProtKB-KW"/>
</dbReference>
<evidence type="ECO:0000256" key="1">
    <source>
        <dbReference type="ARBA" id="ARBA00022729"/>
    </source>
</evidence>
<dbReference type="InterPro" id="IPR007110">
    <property type="entry name" value="Ig-like_dom"/>
</dbReference>
<dbReference type="AlphaFoldDB" id="A0A3B5AV60"/>
<dbReference type="GO" id="GO:0005886">
    <property type="term" value="C:plasma membrane"/>
    <property type="evidence" value="ECO:0007669"/>
    <property type="project" value="TreeGrafter"/>
</dbReference>
<evidence type="ECO:0000259" key="3">
    <source>
        <dbReference type="PROSITE" id="PS50835"/>
    </source>
</evidence>
<dbReference type="GeneTree" id="ENSGT00980000198722"/>
<dbReference type="InterPro" id="IPR013783">
    <property type="entry name" value="Ig-like_fold"/>
</dbReference>
<protein>
    <recommendedName>
        <fullName evidence="3">Ig-like domain-containing protein</fullName>
    </recommendedName>
</protein>
<proteinExistence type="predicted"/>
<dbReference type="SUPFAM" id="SSF48726">
    <property type="entry name" value="Immunoglobulin"/>
    <property type="match status" value="1"/>
</dbReference>
<dbReference type="Ensembl" id="ENSSPAT00000024747.1">
    <property type="protein sequence ID" value="ENSSPAP00000024346.1"/>
    <property type="gene ID" value="ENSSPAG00000018404.1"/>
</dbReference>